<dbReference type="KEGG" id="mro:MROS_0723"/>
<dbReference type="Gene3D" id="1.10.10.10">
    <property type="entry name" value="Winged helix-like DNA-binding domain superfamily/Winged helix DNA-binding domain"/>
    <property type="match status" value="1"/>
</dbReference>
<dbReference type="PATRIC" id="fig|1191523.3.peg.756"/>
<dbReference type="InterPro" id="IPR036390">
    <property type="entry name" value="WH_DNA-bd_sf"/>
</dbReference>
<dbReference type="PANTHER" id="PTHR42756">
    <property type="entry name" value="TRANSCRIPTIONAL REGULATOR, MARR"/>
    <property type="match status" value="1"/>
</dbReference>
<gene>
    <name evidence="5" type="ordered locus">MROS_0723</name>
</gene>
<dbReference type="GO" id="GO:0003677">
    <property type="term" value="F:DNA binding"/>
    <property type="evidence" value="ECO:0007669"/>
    <property type="project" value="UniProtKB-KW"/>
</dbReference>
<evidence type="ECO:0000259" key="4">
    <source>
        <dbReference type="PROSITE" id="PS50995"/>
    </source>
</evidence>
<feature type="domain" description="HTH marR-type" evidence="4">
    <location>
        <begin position="22"/>
        <end position="157"/>
    </location>
</feature>
<dbReference type="STRING" id="1191523.MROS_0723"/>
<dbReference type="PRINTS" id="PR00598">
    <property type="entry name" value="HTHMARR"/>
</dbReference>
<dbReference type="PROSITE" id="PS50995">
    <property type="entry name" value="HTH_MARR_2"/>
    <property type="match status" value="1"/>
</dbReference>
<dbReference type="eggNOG" id="COG1846">
    <property type="taxonomic scope" value="Bacteria"/>
</dbReference>
<dbReference type="HOGENOM" id="CLU_083287_27_2_10"/>
<evidence type="ECO:0000313" key="5">
    <source>
        <dbReference type="EMBL" id="AFN73965.1"/>
    </source>
</evidence>
<dbReference type="GO" id="GO:0003700">
    <property type="term" value="F:DNA-binding transcription factor activity"/>
    <property type="evidence" value="ECO:0007669"/>
    <property type="project" value="InterPro"/>
</dbReference>
<keyword evidence="6" id="KW-1185">Reference proteome</keyword>
<proteinExistence type="predicted"/>
<dbReference type="SMART" id="SM00347">
    <property type="entry name" value="HTH_MARR"/>
    <property type="match status" value="1"/>
</dbReference>
<dbReference type="InterPro" id="IPR000835">
    <property type="entry name" value="HTH_MarR-typ"/>
</dbReference>
<dbReference type="Proteomes" id="UP000009011">
    <property type="component" value="Chromosome"/>
</dbReference>
<dbReference type="EMBL" id="CP003557">
    <property type="protein sequence ID" value="AFN73965.1"/>
    <property type="molecule type" value="Genomic_DNA"/>
</dbReference>
<keyword evidence="2" id="KW-0238">DNA-binding</keyword>
<accession>I6Z4B4</accession>
<evidence type="ECO:0000256" key="1">
    <source>
        <dbReference type="ARBA" id="ARBA00023015"/>
    </source>
</evidence>
<protein>
    <submittedName>
        <fullName evidence="5">MarR family transcriptional regulator</fullName>
    </submittedName>
</protein>
<dbReference type="SUPFAM" id="SSF46785">
    <property type="entry name" value="Winged helix' DNA-binding domain"/>
    <property type="match status" value="1"/>
</dbReference>
<organism evidence="5 6">
    <name type="scientific">Melioribacter roseus (strain DSM 23840 / JCM 17771 / VKM B-2668 / P3M-2)</name>
    <dbReference type="NCBI Taxonomy" id="1191523"/>
    <lineage>
        <taxon>Bacteria</taxon>
        <taxon>Pseudomonadati</taxon>
        <taxon>Ignavibacteriota</taxon>
        <taxon>Ignavibacteria</taxon>
        <taxon>Ignavibacteriales</taxon>
        <taxon>Melioribacteraceae</taxon>
        <taxon>Melioribacter</taxon>
    </lineage>
</organism>
<keyword evidence="1" id="KW-0805">Transcription regulation</keyword>
<dbReference type="AlphaFoldDB" id="I6Z4B4"/>
<name>I6Z4B4_MELRP</name>
<reference evidence="5 6" key="1">
    <citation type="journal article" date="2013" name="PLoS ONE">
        <title>Genomic analysis of Melioribacter roseus, facultatively anaerobic organotrophic bacterium representing a novel deep lineage within Bacteriodetes/Chlorobi group.</title>
        <authorList>
            <person name="Kadnikov V.V."/>
            <person name="Mardanov A.V."/>
            <person name="Podosokorskaya O.A."/>
            <person name="Gavrilov S.N."/>
            <person name="Kublanov I.V."/>
            <person name="Beletsky A.V."/>
            <person name="Bonch-Osmolovskaya E.A."/>
            <person name="Ravin N.V."/>
        </authorList>
    </citation>
    <scope>NUCLEOTIDE SEQUENCE [LARGE SCALE GENOMIC DNA]</scope>
    <source>
        <strain evidence="6">JCM 17771 / P3M-2</strain>
    </source>
</reference>
<evidence type="ECO:0000256" key="3">
    <source>
        <dbReference type="ARBA" id="ARBA00023163"/>
    </source>
</evidence>
<keyword evidence="3" id="KW-0804">Transcription</keyword>
<evidence type="ECO:0000313" key="6">
    <source>
        <dbReference type="Proteomes" id="UP000009011"/>
    </source>
</evidence>
<dbReference type="PANTHER" id="PTHR42756:SF1">
    <property type="entry name" value="TRANSCRIPTIONAL REPRESSOR OF EMRAB OPERON"/>
    <property type="match status" value="1"/>
</dbReference>
<dbReference type="Pfam" id="PF01047">
    <property type="entry name" value="MarR"/>
    <property type="match status" value="1"/>
</dbReference>
<sequence>MYIIEINGENRMKNHKKYDKKTELALNTWIKLARAYSIFSRLTNEDIKKYGLTQAQFAVIEALGHLGPLKVGDICKKILATGGNMTVVLDNAEKLGFIERRHDPQDRRAVLVDLSPKGRKTFEEIFIQHAFHITRLMSVLTQEEQKKLGKLLKKLGSSLGNE</sequence>
<evidence type="ECO:0000256" key="2">
    <source>
        <dbReference type="ARBA" id="ARBA00023125"/>
    </source>
</evidence>
<dbReference type="InterPro" id="IPR036388">
    <property type="entry name" value="WH-like_DNA-bd_sf"/>
</dbReference>